<name>J9BU46_9ZZZZ</name>
<organism evidence="1">
    <name type="scientific">gut metagenome</name>
    <dbReference type="NCBI Taxonomy" id="749906"/>
    <lineage>
        <taxon>unclassified sequences</taxon>
        <taxon>metagenomes</taxon>
        <taxon>organismal metagenomes</taxon>
    </lineage>
</organism>
<evidence type="ECO:0000313" key="1">
    <source>
        <dbReference type="EMBL" id="EJW91055.1"/>
    </source>
</evidence>
<reference evidence="1" key="1">
    <citation type="journal article" date="2012" name="PLoS ONE">
        <title>Gene sets for utilization of primary and secondary nutrition supplies in the distal gut of endangered iberian lynx.</title>
        <authorList>
            <person name="Alcaide M."/>
            <person name="Messina E."/>
            <person name="Richter M."/>
            <person name="Bargiela R."/>
            <person name="Peplies J."/>
            <person name="Huws S.A."/>
            <person name="Newbold C.J."/>
            <person name="Golyshin P.N."/>
            <person name="Simon M.A."/>
            <person name="Lopez G."/>
            <person name="Yakimov M.M."/>
            <person name="Ferrer M."/>
        </authorList>
    </citation>
    <scope>NUCLEOTIDE SEQUENCE</scope>
</reference>
<feature type="non-terminal residue" evidence="1">
    <location>
        <position position="1"/>
    </location>
</feature>
<proteinExistence type="predicted"/>
<accession>J9BU46</accession>
<dbReference type="AlphaFoldDB" id="J9BU46"/>
<sequence>ILNIENQLFISRILCASAATATSNACHKIELL</sequence>
<protein>
    <submittedName>
        <fullName evidence="1">Secreted protein</fullName>
    </submittedName>
</protein>
<dbReference type="EMBL" id="AMCI01008428">
    <property type="protein sequence ID" value="EJW91055.1"/>
    <property type="molecule type" value="Genomic_DNA"/>
</dbReference>
<comment type="caution">
    <text evidence="1">The sequence shown here is derived from an EMBL/GenBank/DDBJ whole genome shotgun (WGS) entry which is preliminary data.</text>
</comment>
<gene>
    <name evidence="1" type="ORF">EVA_20838</name>
</gene>